<sequence>MNEGAWSCCSLRITRTSRRAKNLRVAACRCTTASLFRSSCIISWRAACIWTIVTLMSAHRSLVTDGTIAAGDALAFGSRTSAAEPGTGLGAVNDGKVAMAMVAGAVKEGLPSEVDPYPGIP</sequence>
<dbReference type="AlphaFoldDB" id="A0A8T0PI78"/>
<evidence type="ECO:0000313" key="1">
    <source>
        <dbReference type="EMBL" id="KAG2561643.1"/>
    </source>
</evidence>
<keyword evidence="2" id="KW-1185">Reference proteome</keyword>
<name>A0A8T0PI78_PANVG</name>
<comment type="caution">
    <text evidence="1">The sequence shown here is derived from an EMBL/GenBank/DDBJ whole genome shotgun (WGS) entry which is preliminary data.</text>
</comment>
<dbReference type="Proteomes" id="UP000823388">
    <property type="component" value="Chromosome 8K"/>
</dbReference>
<protein>
    <submittedName>
        <fullName evidence="1">Uncharacterized protein</fullName>
    </submittedName>
</protein>
<gene>
    <name evidence="1" type="ORF">PVAP13_8KG169611</name>
</gene>
<reference evidence="1" key="1">
    <citation type="submission" date="2020-05" db="EMBL/GenBank/DDBJ databases">
        <title>WGS assembly of Panicum virgatum.</title>
        <authorList>
            <person name="Lovell J.T."/>
            <person name="Jenkins J."/>
            <person name="Shu S."/>
            <person name="Juenger T.E."/>
            <person name="Schmutz J."/>
        </authorList>
    </citation>
    <scope>NUCLEOTIDE SEQUENCE</scope>
    <source>
        <strain evidence="1">AP13</strain>
    </source>
</reference>
<proteinExistence type="predicted"/>
<organism evidence="1 2">
    <name type="scientific">Panicum virgatum</name>
    <name type="common">Blackwell switchgrass</name>
    <dbReference type="NCBI Taxonomy" id="38727"/>
    <lineage>
        <taxon>Eukaryota</taxon>
        <taxon>Viridiplantae</taxon>
        <taxon>Streptophyta</taxon>
        <taxon>Embryophyta</taxon>
        <taxon>Tracheophyta</taxon>
        <taxon>Spermatophyta</taxon>
        <taxon>Magnoliopsida</taxon>
        <taxon>Liliopsida</taxon>
        <taxon>Poales</taxon>
        <taxon>Poaceae</taxon>
        <taxon>PACMAD clade</taxon>
        <taxon>Panicoideae</taxon>
        <taxon>Panicodae</taxon>
        <taxon>Paniceae</taxon>
        <taxon>Panicinae</taxon>
        <taxon>Panicum</taxon>
        <taxon>Panicum sect. Hiantes</taxon>
    </lineage>
</organism>
<accession>A0A8T0PI78</accession>
<dbReference type="EMBL" id="CM029051">
    <property type="protein sequence ID" value="KAG2561643.1"/>
    <property type="molecule type" value="Genomic_DNA"/>
</dbReference>
<evidence type="ECO:0000313" key="2">
    <source>
        <dbReference type="Proteomes" id="UP000823388"/>
    </source>
</evidence>